<proteinExistence type="predicted"/>
<reference evidence="2" key="1">
    <citation type="submission" date="2020-03" db="EMBL/GenBank/DDBJ databases">
        <title>The deep terrestrial virosphere.</title>
        <authorList>
            <person name="Holmfeldt K."/>
            <person name="Nilsson E."/>
            <person name="Simone D."/>
            <person name="Lopez-Fernandez M."/>
            <person name="Wu X."/>
            <person name="de Brujin I."/>
            <person name="Lundin D."/>
            <person name="Andersson A."/>
            <person name="Bertilsson S."/>
            <person name="Dopson M."/>
        </authorList>
    </citation>
    <scope>NUCLEOTIDE SEQUENCE</scope>
    <source>
        <strain evidence="2">MM415B01245</strain>
    </source>
</reference>
<organism evidence="2">
    <name type="scientific">viral metagenome</name>
    <dbReference type="NCBI Taxonomy" id="1070528"/>
    <lineage>
        <taxon>unclassified sequences</taxon>
        <taxon>metagenomes</taxon>
        <taxon>organismal metagenomes</taxon>
    </lineage>
</organism>
<dbReference type="SUPFAM" id="SSF52402">
    <property type="entry name" value="Adenine nucleotide alpha hydrolases-like"/>
    <property type="match status" value="1"/>
</dbReference>
<feature type="domain" description="Phosphoadenosine phosphosulphate reductase" evidence="1">
    <location>
        <begin position="40"/>
        <end position="211"/>
    </location>
</feature>
<dbReference type="EMBL" id="MT141381">
    <property type="protein sequence ID" value="QJA59705.1"/>
    <property type="molecule type" value="Genomic_DNA"/>
</dbReference>
<gene>
    <name evidence="2" type="ORF">MM415B01245_0017</name>
</gene>
<dbReference type="AlphaFoldDB" id="A0A6M3IR56"/>
<dbReference type="Gene3D" id="3.40.50.620">
    <property type="entry name" value="HUPs"/>
    <property type="match status" value="1"/>
</dbReference>
<dbReference type="PANTHER" id="PTHR43196:SF2">
    <property type="entry name" value="PHOSPHOADENOSINE PHOSPHOSULFATE REDUCTASE"/>
    <property type="match status" value="1"/>
</dbReference>
<dbReference type="PANTHER" id="PTHR43196">
    <property type="entry name" value="SULFATE ADENYLYLTRANSFERASE SUBUNIT 2"/>
    <property type="match status" value="1"/>
</dbReference>
<dbReference type="Pfam" id="PF01507">
    <property type="entry name" value="PAPS_reduct"/>
    <property type="match status" value="1"/>
</dbReference>
<accession>A0A6M3IR56</accession>
<dbReference type="InterPro" id="IPR050128">
    <property type="entry name" value="Sulfate_adenylyltrnsfr_sub2"/>
</dbReference>
<dbReference type="InterPro" id="IPR014729">
    <property type="entry name" value="Rossmann-like_a/b/a_fold"/>
</dbReference>
<protein>
    <submittedName>
        <fullName evidence="2">Putative phosphoadenosine phosphosulfate</fullName>
    </submittedName>
</protein>
<evidence type="ECO:0000259" key="1">
    <source>
        <dbReference type="Pfam" id="PF01507"/>
    </source>
</evidence>
<name>A0A6M3IR56_9ZZZZ</name>
<evidence type="ECO:0000313" key="2">
    <source>
        <dbReference type="EMBL" id="QJA59705.1"/>
    </source>
</evidence>
<dbReference type="InterPro" id="IPR002500">
    <property type="entry name" value="PAPS_reduct_dom"/>
</dbReference>
<sequence>MGLEQATYLDASGVYIAKALDKVGVAISLLQAWEPPEGYYLAFSGGKDSVAIYDLAVKAGVKFDAHYCVSPIDPPQIYKFIKEYYPDVIWDFHARGFWKMVDKKGLPMRQRRWCCEIIKEAGGENRVVVTGNRRAEGNIRRNQCYVEKGIKTKRVYSLDLSKYVKEPSKMFIRPILDFDDYDIWQYQRENNLPYCSLYDEGFKRLGCVLCPFTNSTEREIAHFPKITNLWLLACNRITEATKARGYTTLTGKPVKHHFENGQELFDWWVARK</sequence>
<dbReference type="GO" id="GO:0003824">
    <property type="term" value="F:catalytic activity"/>
    <property type="evidence" value="ECO:0007669"/>
    <property type="project" value="InterPro"/>
</dbReference>